<evidence type="ECO:0000256" key="1">
    <source>
        <dbReference type="SAM" id="Phobius"/>
    </source>
</evidence>
<evidence type="ECO:0000313" key="2">
    <source>
        <dbReference type="EMBL" id="TDT17924.1"/>
    </source>
</evidence>
<protein>
    <submittedName>
        <fullName evidence="2">Uncharacterized protein</fullName>
    </submittedName>
</protein>
<name>A0A4R7I3U7_9ACTN</name>
<proteinExistence type="predicted"/>
<organism evidence="2 3">
    <name type="scientific">Ilumatobacter fluminis</name>
    <dbReference type="NCBI Taxonomy" id="467091"/>
    <lineage>
        <taxon>Bacteria</taxon>
        <taxon>Bacillati</taxon>
        <taxon>Actinomycetota</taxon>
        <taxon>Acidimicrobiia</taxon>
        <taxon>Acidimicrobiales</taxon>
        <taxon>Ilumatobacteraceae</taxon>
        <taxon>Ilumatobacter</taxon>
    </lineage>
</organism>
<feature type="transmembrane region" description="Helical" evidence="1">
    <location>
        <begin position="66"/>
        <end position="84"/>
    </location>
</feature>
<keyword evidence="1" id="KW-0812">Transmembrane</keyword>
<dbReference type="OrthoDB" id="1524823at2"/>
<dbReference type="Proteomes" id="UP000294558">
    <property type="component" value="Unassembled WGS sequence"/>
</dbReference>
<accession>A0A4R7I3U7</accession>
<reference evidence="2 3" key="1">
    <citation type="submission" date="2019-03" db="EMBL/GenBank/DDBJ databases">
        <title>Sequencing the genomes of 1000 actinobacteria strains.</title>
        <authorList>
            <person name="Klenk H.-P."/>
        </authorList>
    </citation>
    <scope>NUCLEOTIDE SEQUENCE [LARGE SCALE GENOMIC DNA]</scope>
    <source>
        <strain evidence="2 3">DSM 18936</strain>
    </source>
</reference>
<dbReference type="AlphaFoldDB" id="A0A4R7I3U7"/>
<dbReference type="EMBL" id="SOAU01000001">
    <property type="protein sequence ID" value="TDT17924.1"/>
    <property type="molecule type" value="Genomic_DNA"/>
</dbReference>
<keyword evidence="1" id="KW-1133">Transmembrane helix</keyword>
<evidence type="ECO:0000313" key="3">
    <source>
        <dbReference type="Proteomes" id="UP000294558"/>
    </source>
</evidence>
<keyword evidence="1" id="KW-0472">Membrane</keyword>
<gene>
    <name evidence="2" type="ORF">BDK89_3537</name>
</gene>
<dbReference type="RefSeq" id="WP_133870176.1">
    <property type="nucleotide sequence ID" value="NZ_SOAU01000001.1"/>
</dbReference>
<comment type="caution">
    <text evidence="2">The sequence shown here is derived from an EMBL/GenBank/DDBJ whole genome shotgun (WGS) entry which is preliminary data.</text>
</comment>
<keyword evidence="3" id="KW-1185">Reference proteome</keyword>
<sequence length="145" mass="14830">MSSTLTPPTARSVATMSRRARRASIVAAVGFGSFALYQAALAAGAPWGDHVWGGRHEGVLPTSLRIGSGFAVVVLAGMATVVLVRSGVIRTAGGPGRLTKTTWAISAYMTLNTLGNLASESQIEQAVFGPFTALMAGLTAVVARG</sequence>